<dbReference type="EMBL" id="JBDIML010000001">
    <property type="protein sequence ID" value="MEN2765782.1"/>
    <property type="molecule type" value="Genomic_DNA"/>
</dbReference>
<feature type="transmembrane region" description="Helical" evidence="6">
    <location>
        <begin position="29"/>
        <end position="47"/>
    </location>
</feature>
<keyword evidence="3 6" id="KW-1133">Transmembrane helix</keyword>
<reference evidence="7 8" key="1">
    <citation type="submission" date="2024-05" db="EMBL/GenBank/DDBJ databases">
        <authorList>
            <person name="Haq I."/>
            <person name="Ullah Z."/>
            <person name="Ahmad R."/>
            <person name="Li M."/>
            <person name="Tong Y."/>
        </authorList>
    </citation>
    <scope>NUCLEOTIDE SEQUENCE [LARGE SCALE GENOMIC DNA]</scope>
    <source>
        <strain evidence="7 8">16A2E</strain>
    </source>
</reference>
<dbReference type="NCBIfam" id="TIGR01593">
    <property type="entry name" value="holin_tox_secr"/>
    <property type="match status" value="1"/>
</dbReference>
<dbReference type="Proteomes" id="UP001444625">
    <property type="component" value="Unassembled WGS sequence"/>
</dbReference>
<name>A0ABU9XBZ5_9BACI</name>
<dbReference type="Pfam" id="PF05105">
    <property type="entry name" value="Phage_holin_4_1"/>
    <property type="match status" value="1"/>
</dbReference>
<evidence type="ECO:0000256" key="2">
    <source>
        <dbReference type="ARBA" id="ARBA00022692"/>
    </source>
</evidence>
<evidence type="ECO:0000256" key="3">
    <source>
        <dbReference type="ARBA" id="ARBA00022989"/>
    </source>
</evidence>
<dbReference type="InterPro" id="IPR006480">
    <property type="entry name" value="Phage_holin_4_1"/>
</dbReference>
<organism evidence="7 8">
    <name type="scientific">Ornithinibacillus xuwenensis</name>
    <dbReference type="NCBI Taxonomy" id="3144668"/>
    <lineage>
        <taxon>Bacteria</taxon>
        <taxon>Bacillati</taxon>
        <taxon>Bacillota</taxon>
        <taxon>Bacilli</taxon>
        <taxon>Bacillales</taxon>
        <taxon>Bacillaceae</taxon>
        <taxon>Ornithinibacillus</taxon>
    </lineage>
</organism>
<evidence type="ECO:0000256" key="1">
    <source>
        <dbReference type="ARBA" id="ARBA00004141"/>
    </source>
</evidence>
<comment type="similarity">
    <text evidence="5">Belongs to the bacteriophage holin family. Cp-1 holin subfamily.</text>
</comment>
<evidence type="ECO:0000313" key="8">
    <source>
        <dbReference type="Proteomes" id="UP001444625"/>
    </source>
</evidence>
<keyword evidence="4 6" id="KW-0472">Membrane</keyword>
<evidence type="ECO:0000313" key="7">
    <source>
        <dbReference type="EMBL" id="MEN2765782.1"/>
    </source>
</evidence>
<comment type="caution">
    <text evidence="7">The sequence shown here is derived from an EMBL/GenBank/DDBJ whole genome shotgun (WGS) entry which is preliminary data.</text>
</comment>
<sequence length="133" mass="14300">MERFDLILKYGSVGLGGAVGYLWGGWSELLSILLTFVVIDYITGILAAGKEGKLNSSVGFRSIPKKVMIFLLVAVGHLIDGAMGDSHMFRDAVIFFYLANELLSILENAGRIGLPIPSVLSKAVEVLKGKGDK</sequence>
<keyword evidence="2 6" id="KW-0812">Transmembrane</keyword>
<feature type="transmembrane region" description="Helical" evidence="6">
    <location>
        <begin position="67"/>
        <end position="84"/>
    </location>
</feature>
<comment type="subcellular location">
    <subcellularLocation>
        <location evidence="1">Membrane</location>
        <topology evidence="1">Multi-pass membrane protein</topology>
    </subcellularLocation>
</comment>
<evidence type="ECO:0000256" key="4">
    <source>
        <dbReference type="ARBA" id="ARBA00023136"/>
    </source>
</evidence>
<keyword evidence="8" id="KW-1185">Reference proteome</keyword>
<evidence type="ECO:0000256" key="6">
    <source>
        <dbReference type="SAM" id="Phobius"/>
    </source>
</evidence>
<gene>
    <name evidence="7" type="ORF">ABC228_01155</name>
</gene>
<evidence type="ECO:0000256" key="5">
    <source>
        <dbReference type="ARBA" id="ARBA00023600"/>
    </source>
</evidence>
<accession>A0ABU9XBZ5</accession>
<feature type="transmembrane region" description="Helical" evidence="6">
    <location>
        <begin position="7"/>
        <end position="23"/>
    </location>
</feature>
<proteinExistence type="inferred from homology"/>
<protein>
    <submittedName>
        <fullName evidence="7">Phage holin family protein</fullName>
    </submittedName>
</protein>
<dbReference type="RefSeq" id="WP_345823256.1">
    <property type="nucleotide sequence ID" value="NZ_JBDIML010000001.1"/>
</dbReference>